<evidence type="ECO:0000313" key="3">
    <source>
        <dbReference type="EMBL" id="DAC77191.1"/>
    </source>
</evidence>
<dbReference type="AlphaFoldDB" id="A0A4P3AU31"/>
<dbReference type="EMBL" id="BK010582">
    <property type="protein sequence ID" value="DAC77236.1"/>
    <property type="molecule type" value="Genomic_DNA"/>
</dbReference>
<reference evidence="5" key="1">
    <citation type="journal article" date="2019" name="J. Antimicrob. Chemother.">
        <title>SME-4-producing Serratia marcescens from Argentina belonging to clade 2 of the S. marcescens phylogeny.</title>
        <authorList>
            <person name="Dabos L."/>
            <person name="Patino-Navarrete R."/>
            <person name="Nastro M."/>
            <person name="Famiglietti A."/>
            <person name="Glaser P."/>
            <person name="Rodriguez C.H."/>
            <person name="Naas T."/>
        </authorList>
    </citation>
    <scope>NUCLEOTIDE SEQUENCE</scope>
    <source>
        <strain evidence="1">D-1</strain>
        <strain evidence="2">D-2</strain>
        <strain evidence="3">D-3</strain>
        <strain evidence="4">MGH315</strain>
        <strain evidence="5">UCI88</strain>
    </source>
</reference>
<sequence length="50" mass="5547">MINGFNSPFFSNVQAGTVGEWVSNIWQTVCNPSLNNQALNGKLLSTPMRY</sequence>
<evidence type="ECO:0000313" key="4">
    <source>
        <dbReference type="EMBL" id="DAC77236.1"/>
    </source>
</evidence>
<evidence type="ECO:0000313" key="2">
    <source>
        <dbReference type="EMBL" id="DAC77147.1"/>
    </source>
</evidence>
<dbReference type="EMBL" id="BK010583">
    <property type="protein sequence ID" value="DAC77279.1"/>
    <property type="molecule type" value="Genomic_DNA"/>
</dbReference>
<evidence type="ECO:0000313" key="1">
    <source>
        <dbReference type="EMBL" id="DAC77103.1"/>
    </source>
</evidence>
<proteinExistence type="predicted"/>
<dbReference type="EMBL" id="BK010579">
    <property type="protein sequence ID" value="DAC77103.1"/>
    <property type="molecule type" value="Genomic_DNA"/>
</dbReference>
<dbReference type="EMBL" id="BK010581">
    <property type="protein sequence ID" value="DAC77191.1"/>
    <property type="molecule type" value="Genomic_DNA"/>
</dbReference>
<protein>
    <submittedName>
        <fullName evidence="5">Uncharacterized protein</fullName>
    </submittedName>
</protein>
<evidence type="ECO:0000313" key="5">
    <source>
        <dbReference type="EMBL" id="DAC77279.1"/>
    </source>
</evidence>
<name>A0A4P3AU31_SERMA</name>
<accession>A0A4P3AU31</accession>
<dbReference type="EMBL" id="BK010580">
    <property type="protein sequence ID" value="DAC77147.1"/>
    <property type="molecule type" value="Genomic_DNA"/>
</dbReference>
<organism evidence="5">
    <name type="scientific">Serratia marcescens</name>
    <dbReference type="NCBI Taxonomy" id="615"/>
    <lineage>
        <taxon>Bacteria</taxon>
        <taxon>Pseudomonadati</taxon>
        <taxon>Pseudomonadota</taxon>
        <taxon>Gammaproteobacteria</taxon>
        <taxon>Enterobacterales</taxon>
        <taxon>Yersiniaceae</taxon>
        <taxon>Serratia</taxon>
    </lineage>
</organism>